<evidence type="ECO:0000313" key="2">
    <source>
        <dbReference type="EMBL" id="KAF7286505.1"/>
    </source>
</evidence>
<organism evidence="2 3">
    <name type="scientific">Rhynchophorus ferrugineus</name>
    <name type="common">Red palm weevil</name>
    <name type="synonym">Curculio ferrugineus</name>
    <dbReference type="NCBI Taxonomy" id="354439"/>
    <lineage>
        <taxon>Eukaryota</taxon>
        <taxon>Metazoa</taxon>
        <taxon>Ecdysozoa</taxon>
        <taxon>Arthropoda</taxon>
        <taxon>Hexapoda</taxon>
        <taxon>Insecta</taxon>
        <taxon>Pterygota</taxon>
        <taxon>Neoptera</taxon>
        <taxon>Endopterygota</taxon>
        <taxon>Coleoptera</taxon>
        <taxon>Polyphaga</taxon>
        <taxon>Cucujiformia</taxon>
        <taxon>Curculionidae</taxon>
        <taxon>Dryophthorinae</taxon>
        <taxon>Rhynchophorus</taxon>
    </lineage>
</organism>
<protein>
    <submittedName>
        <fullName evidence="2">Uncharacterized protein</fullName>
    </submittedName>
</protein>
<feature type="region of interest" description="Disordered" evidence="1">
    <location>
        <begin position="78"/>
        <end position="106"/>
    </location>
</feature>
<feature type="compositionally biased region" description="Low complexity" evidence="1">
    <location>
        <begin position="83"/>
        <end position="99"/>
    </location>
</feature>
<evidence type="ECO:0000313" key="3">
    <source>
        <dbReference type="Proteomes" id="UP000625711"/>
    </source>
</evidence>
<dbReference type="AlphaFoldDB" id="A0A834IU89"/>
<gene>
    <name evidence="2" type="ORF">GWI33_005141</name>
</gene>
<accession>A0A834IU89</accession>
<sequence>MMLSQLPLPIRLRNIIGNLFAQTIRCCVPEPSALRDFVSRPPTGSARGLVPLLKGKRTSKIRPEFVIFYPQVEEYHRHHSPTDSKSSSSSGHSTTNASGGCSGSSESDPIGWDELNYADTLPELSLRLVEETSNIWGTKFKIHGLANEVPANLKSLRLYPSPDFCL</sequence>
<name>A0A834IU89_RHYFE</name>
<dbReference type="OrthoDB" id="8775810at2759"/>
<proteinExistence type="predicted"/>
<comment type="caution">
    <text evidence="2">The sequence shown here is derived from an EMBL/GenBank/DDBJ whole genome shotgun (WGS) entry which is preliminary data.</text>
</comment>
<evidence type="ECO:0000256" key="1">
    <source>
        <dbReference type="SAM" id="MobiDB-lite"/>
    </source>
</evidence>
<keyword evidence="3" id="KW-1185">Reference proteome</keyword>
<reference evidence="2" key="1">
    <citation type="submission" date="2020-08" db="EMBL/GenBank/DDBJ databases">
        <title>Genome sequencing and assembly of the red palm weevil Rhynchophorus ferrugineus.</title>
        <authorList>
            <person name="Dias G.B."/>
            <person name="Bergman C.M."/>
            <person name="Manee M."/>
        </authorList>
    </citation>
    <scope>NUCLEOTIDE SEQUENCE</scope>
    <source>
        <strain evidence="2">AA-2017</strain>
        <tissue evidence="2">Whole larva</tissue>
    </source>
</reference>
<dbReference type="Proteomes" id="UP000625711">
    <property type="component" value="Unassembled WGS sequence"/>
</dbReference>
<dbReference type="EMBL" id="JAACXV010000025">
    <property type="protein sequence ID" value="KAF7286505.1"/>
    <property type="molecule type" value="Genomic_DNA"/>
</dbReference>